<evidence type="ECO:0000313" key="8">
    <source>
        <dbReference type="EMBL" id="SMP44248.1"/>
    </source>
</evidence>
<feature type="transmembrane region" description="Helical" evidence="6">
    <location>
        <begin position="89"/>
        <end position="106"/>
    </location>
</feature>
<dbReference type="EC" id="2.7.13.3" evidence="2"/>
<dbReference type="SUPFAM" id="SSF55874">
    <property type="entry name" value="ATPase domain of HSP90 chaperone/DNA topoisomerase II/histidine kinase"/>
    <property type="match status" value="1"/>
</dbReference>
<dbReference type="InterPro" id="IPR050736">
    <property type="entry name" value="Sensor_HK_Regulatory"/>
</dbReference>
<name>A0AA45WTQ6_9CLOT</name>
<evidence type="ECO:0000256" key="5">
    <source>
        <dbReference type="ARBA" id="ARBA00023012"/>
    </source>
</evidence>
<dbReference type="AlphaFoldDB" id="A0AA45WTQ6"/>
<organism evidence="8 9">
    <name type="scientific">Anoxynatronum buryatiense</name>
    <dbReference type="NCBI Taxonomy" id="489973"/>
    <lineage>
        <taxon>Bacteria</taxon>
        <taxon>Bacillati</taxon>
        <taxon>Bacillota</taxon>
        <taxon>Clostridia</taxon>
        <taxon>Eubacteriales</taxon>
        <taxon>Clostridiaceae</taxon>
        <taxon>Anoxynatronum</taxon>
    </lineage>
</organism>
<feature type="transmembrane region" description="Helical" evidence="6">
    <location>
        <begin position="149"/>
        <end position="168"/>
    </location>
</feature>
<comment type="catalytic activity">
    <reaction evidence="1">
        <text>ATP + protein L-histidine = ADP + protein N-phospho-L-histidine.</text>
        <dbReference type="EC" id="2.7.13.3"/>
    </reaction>
</comment>
<proteinExistence type="predicted"/>
<dbReference type="InterPro" id="IPR005467">
    <property type="entry name" value="His_kinase_dom"/>
</dbReference>
<dbReference type="Proteomes" id="UP001158066">
    <property type="component" value="Unassembled WGS sequence"/>
</dbReference>
<sequence length="426" mass="49031">MVFNRKHIENLILVTVLTTFSGQIYLSPTGGTFRLSMAVAVLTVALIHFRKLPVMLVCGTVAVTIPLFRSVVDYFSVLDADFGDIFRSYLPVVSFYISYGFLFLLLSIREKLSHPLSFILSLWLCDSFSNILEFSLRQLISPANIVSDVLIQIILMGLARSVLTYFLYNTTLYYIERYDRSYQENRYREMIMFISSLKSELFFLQKSIVDIENTMKDSYDLYRHLESGPQKEQVLSIAKNIHEIKKDYYRVASGLEKVLSAEEDRSSLSSREIFDLIRENYQKLSTNRQLHIHFEFHCRTPFVTAEYYPLISVLNNLIINAVEAIQQYGRIVVEGRLEGSIYRFSVTDNGQGIRPEDLELLFIPGYSTKYDTVTGRMSTGIGLCHAQEIVENHFGGNIHAESDPELGRTTFCVMIPFDRLQEVFIP</sequence>
<dbReference type="CDD" id="cd00075">
    <property type="entry name" value="HATPase"/>
    <property type="match status" value="1"/>
</dbReference>
<feature type="domain" description="Histidine kinase" evidence="7">
    <location>
        <begin position="232"/>
        <end position="419"/>
    </location>
</feature>
<evidence type="ECO:0000256" key="3">
    <source>
        <dbReference type="ARBA" id="ARBA00022679"/>
    </source>
</evidence>
<dbReference type="InterPro" id="IPR003594">
    <property type="entry name" value="HATPase_dom"/>
</dbReference>
<keyword evidence="3" id="KW-0808">Transferase</keyword>
<comment type="caution">
    <text evidence="8">The sequence shown here is derived from an EMBL/GenBank/DDBJ whole genome shotgun (WGS) entry which is preliminary data.</text>
</comment>
<feature type="transmembrane region" description="Helical" evidence="6">
    <location>
        <begin position="32"/>
        <end position="49"/>
    </location>
</feature>
<accession>A0AA45WTQ6</accession>
<dbReference type="GO" id="GO:0004673">
    <property type="term" value="F:protein histidine kinase activity"/>
    <property type="evidence" value="ECO:0007669"/>
    <property type="project" value="UniProtKB-EC"/>
</dbReference>
<keyword evidence="6" id="KW-0472">Membrane</keyword>
<protein>
    <recommendedName>
        <fullName evidence="2">histidine kinase</fullName>
        <ecNumber evidence="2">2.7.13.3</ecNumber>
    </recommendedName>
</protein>
<reference evidence="8" key="1">
    <citation type="submission" date="2017-05" db="EMBL/GenBank/DDBJ databases">
        <authorList>
            <person name="Varghese N."/>
            <person name="Submissions S."/>
        </authorList>
    </citation>
    <scope>NUCLEOTIDE SEQUENCE</scope>
    <source>
        <strain evidence="8">Su22</strain>
    </source>
</reference>
<dbReference type="RefSeq" id="WP_283408065.1">
    <property type="nucleotide sequence ID" value="NZ_FXUF01000002.1"/>
</dbReference>
<keyword evidence="6" id="KW-1133">Transmembrane helix</keyword>
<keyword evidence="5" id="KW-0902">Two-component regulatory system</keyword>
<dbReference type="PROSITE" id="PS50109">
    <property type="entry name" value="HIS_KIN"/>
    <property type="match status" value="1"/>
</dbReference>
<feature type="transmembrane region" description="Helical" evidence="6">
    <location>
        <begin position="118"/>
        <end position="137"/>
    </location>
</feature>
<evidence type="ECO:0000313" key="9">
    <source>
        <dbReference type="Proteomes" id="UP001158066"/>
    </source>
</evidence>
<dbReference type="GO" id="GO:0000160">
    <property type="term" value="P:phosphorelay signal transduction system"/>
    <property type="evidence" value="ECO:0007669"/>
    <property type="project" value="UniProtKB-KW"/>
</dbReference>
<dbReference type="Pfam" id="PF02518">
    <property type="entry name" value="HATPase_c"/>
    <property type="match status" value="1"/>
</dbReference>
<dbReference type="PANTHER" id="PTHR43711">
    <property type="entry name" value="TWO-COMPONENT HISTIDINE KINASE"/>
    <property type="match status" value="1"/>
</dbReference>
<evidence type="ECO:0000259" key="7">
    <source>
        <dbReference type="PROSITE" id="PS50109"/>
    </source>
</evidence>
<keyword evidence="4 8" id="KW-0418">Kinase</keyword>
<evidence type="ECO:0000256" key="4">
    <source>
        <dbReference type="ARBA" id="ARBA00022777"/>
    </source>
</evidence>
<evidence type="ECO:0000256" key="6">
    <source>
        <dbReference type="SAM" id="Phobius"/>
    </source>
</evidence>
<evidence type="ECO:0000256" key="1">
    <source>
        <dbReference type="ARBA" id="ARBA00000085"/>
    </source>
</evidence>
<gene>
    <name evidence="8" type="ORF">SAMN06296020_102154</name>
</gene>
<dbReference type="InterPro" id="IPR036890">
    <property type="entry name" value="HATPase_C_sf"/>
</dbReference>
<keyword evidence="6" id="KW-0812">Transmembrane</keyword>
<feature type="transmembrane region" description="Helical" evidence="6">
    <location>
        <begin position="7"/>
        <end position="26"/>
    </location>
</feature>
<evidence type="ECO:0000256" key="2">
    <source>
        <dbReference type="ARBA" id="ARBA00012438"/>
    </source>
</evidence>
<dbReference type="PANTHER" id="PTHR43711:SF1">
    <property type="entry name" value="HISTIDINE KINASE 1"/>
    <property type="match status" value="1"/>
</dbReference>
<dbReference type="SMART" id="SM00387">
    <property type="entry name" value="HATPase_c"/>
    <property type="match status" value="1"/>
</dbReference>
<feature type="transmembrane region" description="Helical" evidence="6">
    <location>
        <begin position="56"/>
        <end position="77"/>
    </location>
</feature>
<keyword evidence="9" id="KW-1185">Reference proteome</keyword>
<dbReference type="EMBL" id="FXUF01000002">
    <property type="protein sequence ID" value="SMP44248.1"/>
    <property type="molecule type" value="Genomic_DNA"/>
</dbReference>
<dbReference type="Gene3D" id="3.30.565.10">
    <property type="entry name" value="Histidine kinase-like ATPase, C-terminal domain"/>
    <property type="match status" value="1"/>
</dbReference>